<accession>A0A168S6X2</accession>
<dbReference type="EMBL" id="LT554871">
    <property type="protein sequence ID" value="SAM07994.1"/>
    <property type="molecule type" value="Genomic_DNA"/>
</dbReference>
<dbReference type="AlphaFoldDB" id="A0A168S6X2"/>
<evidence type="ECO:0008006" key="4">
    <source>
        <dbReference type="Google" id="ProtNLM"/>
    </source>
</evidence>
<dbReference type="InParanoid" id="A0A168S6X2"/>
<reference evidence="2" key="1">
    <citation type="submission" date="2016-04" db="EMBL/GenBank/DDBJ databases">
        <authorList>
            <person name="Evans L.H."/>
            <person name="Alamgir A."/>
            <person name="Owens N."/>
            <person name="Weber N.D."/>
            <person name="Virtaneva K."/>
            <person name="Barbian K."/>
            <person name="Babar A."/>
            <person name="Rosenke K."/>
        </authorList>
    </citation>
    <scope>NUCLEOTIDE SEQUENCE [LARGE SCALE GENOMIC DNA]</scope>
    <source>
        <strain evidence="2">CBS 101.48</strain>
    </source>
</reference>
<proteinExistence type="predicted"/>
<sequence length="297" mass="33505">MTAVSIPRTKLEQRHRDSAATALGTQFEMKMKPPRQAQEWSYSSHRKSIGKALSSPGIRSNKKTHISCGSSARMAGNVCVCECGSNTTPRPMEQHNDKRRISHQPSKRIGAINGRLPHIWSILLSCDHDVQEDFYTRLGAHDGTPPLLLYPIWQHSIFSDPAYLSFKRDMLQIEAQELDPAHALLQQWVPMHSGFQPPIVYKIMFLPALLFCSFFPSSLLFCLHCHSLHSTTSNERTTEQTNERTLSRLCLPPFTYFLQQFSHSHYNSLLPLDIGLTTTPNIACTIALSPIPSIKPT</sequence>
<evidence type="ECO:0000313" key="3">
    <source>
        <dbReference type="Proteomes" id="UP000078561"/>
    </source>
</evidence>
<name>A0A168S6X2_ABSGL</name>
<protein>
    <recommendedName>
        <fullName evidence="4">Ndc10 domain-containing protein</fullName>
    </recommendedName>
</protein>
<evidence type="ECO:0000313" key="2">
    <source>
        <dbReference type="EMBL" id="SAM07994.1"/>
    </source>
</evidence>
<organism evidence="2">
    <name type="scientific">Absidia glauca</name>
    <name type="common">Pin mould</name>
    <dbReference type="NCBI Taxonomy" id="4829"/>
    <lineage>
        <taxon>Eukaryota</taxon>
        <taxon>Fungi</taxon>
        <taxon>Fungi incertae sedis</taxon>
        <taxon>Mucoromycota</taxon>
        <taxon>Mucoromycotina</taxon>
        <taxon>Mucoromycetes</taxon>
        <taxon>Mucorales</taxon>
        <taxon>Cunninghamellaceae</taxon>
        <taxon>Absidia</taxon>
    </lineage>
</organism>
<feature type="region of interest" description="Disordered" evidence="1">
    <location>
        <begin position="1"/>
        <end position="25"/>
    </location>
</feature>
<dbReference type="OrthoDB" id="2287578at2759"/>
<dbReference type="Proteomes" id="UP000078561">
    <property type="component" value="Unassembled WGS sequence"/>
</dbReference>
<gene>
    <name evidence="2" type="primary">ABSGL_13652.1 scaffold 14267</name>
</gene>
<keyword evidence="3" id="KW-1185">Reference proteome</keyword>
<evidence type="ECO:0000256" key="1">
    <source>
        <dbReference type="SAM" id="MobiDB-lite"/>
    </source>
</evidence>
<feature type="compositionally biased region" description="Basic and acidic residues" evidence="1">
    <location>
        <begin position="9"/>
        <end position="18"/>
    </location>
</feature>